<feature type="region of interest" description="Disordered" evidence="5">
    <location>
        <begin position="574"/>
        <end position="605"/>
    </location>
</feature>
<feature type="compositionally biased region" description="Gly residues" evidence="5">
    <location>
        <begin position="36"/>
        <end position="46"/>
    </location>
</feature>
<dbReference type="EMBL" id="MAVT02001112">
    <property type="protein sequence ID" value="POS71998.1"/>
    <property type="molecule type" value="Genomic_DNA"/>
</dbReference>
<proteinExistence type="predicted"/>
<feature type="compositionally biased region" description="Acidic residues" evidence="5">
    <location>
        <begin position="577"/>
        <end position="589"/>
    </location>
</feature>
<protein>
    <recommendedName>
        <fullName evidence="9">Major facilitator superfamily transporter</fullName>
    </recommendedName>
</protein>
<evidence type="ECO:0000313" key="8">
    <source>
        <dbReference type="Proteomes" id="UP000094444"/>
    </source>
</evidence>
<evidence type="ECO:0008006" key="9">
    <source>
        <dbReference type="Google" id="ProtNLM"/>
    </source>
</evidence>
<feature type="compositionally biased region" description="Low complexity" evidence="5">
    <location>
        <begin position="25"/>
        <end position="35"/>
    </location>
</feature>
<evidence type="ECO:0000256" key="5">
    <source>
        <dbReference type="SAM" id="MobiDB-lite"/>
    </source>
</evidence>
<dbReference type="AlphaFoldDB" id="A0A2P5HP29"/>
<comment type="caution">
    <text evidence="7">The sequence shown here is derived from an EMBL/GenBank/DDBJ whole genome shotgun (WGS) entry which is preliminary data.</text>
</comment>
<dbReference type="InterPro" id="IPR011701">
    <property type="entry name" value="MFS"/>
</dbReference>
<feature type="transmembrane region" description="Helical" evidence="6">
    <location>
        <begin position="360"/>
        <end position="382"/>
    </location>
</feature>
<evidence type="ECO:0000313" key="7">
    <source>
        <dbReference type="EMBL" id="POS71998.1"/>
    </source>
</evidence>
<feature type="region of interest" description="Disordered" evidence="5">
    <location>
        <begin position="1"/>
        <end position="54"/>
    </location>
</feature>
<keyword evidence="2 6" id="KW-0812">Transmembrane</keyword>
<reference evidence="7" key="1">
    <citation type="submission" date="2017-09" db="EMBL/GenBank/DDBJ databases">
        <title>Polyketide synthases of a Diaporthe helianthi virulent isolate.</title>
        <authorList>
            <person name="Baroncelli R."/>
        </authorList>
    </citation>
    <scope>NUCLEOTIDE SEQUENCE [LARGE SCALE GENOMIC DNA]</scope>
    <source>
        <strain evidence="7">7/96</strain>
    </source>
</reference>
<evidence type="ECO:0000256" key="3">
    <source>
        <dbReference type="ARBA" id="ARBA00022989"/>
    </source>
</evidence>
<name>A0A2P5HP29_DIAHE</name>
<dbReference type="PANTHER" id="PTHR23507:SF13">
    <property type="entry name" value="MFS GENERAL SUBSTRATE TRANSPORTER"/>
    <property type="match status" value="1"/>
</dbReference>
<accession>A0A2P5HP29</accession>
<keyword evidence="4 6" id="KW-0472">Membrane</keyword>
<sequence length="605" mass="65461">MAGDERLADERTPLLNGSTNGGHHNGTITTNESNGIGNGNANGNGAVGEHDAAEAKTKESWATRIFGPPNTIKVLLAGFIITFAFSFTQVPIFYVFHLMECDVYYETHPPHTGPGDRCSVNEIAAGTAAQFSILGMSTTFCGTVNLFITGWSIKKWGPRLALIMQTFIPAIRVATQIIGVLAGGNAGITIIQTTQLITIFGGPAGYILVVNTIAGELVEPAQRTAVFGQLQACIMLGQAISYLLGGMVGDMFGIRMPFHVAFVLFLCATLYSRTVLPYIDPASLSDGKKTKAKGIKGFLAPLKILAPQRIRFMDGHVAKHFGVFFLCCGIFLAVLATSYGPLLIQMYATAYFDFTQADNGWLMSGNALCRSIFLFFAFPKIIDAGRKWWVRKADGPRGAPAQQAKDPNALSRIPSRPEQLEAPMWSGNQNLQEESMPQPETRLDDDRTASHFDLFFLRWSLLLDGIMTGAAALCTKRWHIFLASFLLPLGSGSAPAAKGVITDMCSHGDRTDALNAVTLVENIARLATQGLFGFIFSALAENGKAYMTFHVNAALAIVGMAVLYLSHFPPPNATILEENEDSDDDDSVEDGTPNLTRVTSHETDR</sequence>
<dbReference type="Pfam" id="PF07690">
    <property type="entry name" value="MFS_1"/>
    <property type="match status" value="1"/>
</dbReference>
<keyword evidence="8" id="KW-1185">Reference proteome</keyword>
<dbReference type="InterPro" id="IPR036259">
    <property type="entry name" value="MFS_trans_sf"/>
</dbReference>
<feature type="transmembrane region" description="Helical" evidence="6">
    <location>
        <begin position="74"/>
        <end position="96"/>
    </location>
</feature>
<keyword evidence="3 6" id="KW-1133">Transmembrane helix</keyword>
<feature type="transmembrane region" description="Helical" evidence="6">
    <location>
        <begin position="256"/>
        <end position="279"/>
    </location>
</feature>
<evidence type="ECO:0000256" key="1">
    <source>
        <dbReference type="ARBA" id="ARBA00004141"/>
    </source>
</evidence>
<dbReference type="SUPFAM" id="SSF103473">
    <property type="entry name" value="MFS general substrate transporter"/>
    <property type="match status" value="2"/>
</dbReference>
<feature type="transmembrane region" description="Helical" evidence="6">
    <location>
        <begin position="129"/>
        <end position="148"/>
    </location>
</feature>
<dbReference type="OrthoDB" id="5204190at2759"/>
<dbReference type="GO" id="GO:0022857">
    <property type="term" value="F:transmembrane transporter activity"/>
    <property type="evidence" value="ECO:0007669"/>
    <property type="project" value="InterPro"/>
</dbReference>
<dbReference type="PANTHER" id="PTHR23507">
    <property type="entry name" value="ZGC:174356"/>
    <property type="match status" value="1"/>
</dbReference>
<feature type="transmembrane region" description="Helical" evidence="6">
    <location>
        <begin position="321"/>
        <end position="340"/>
    </location>
</feature>
<feature type="compositionally biased region" description="Basic and acidic residues" evidence="5">
    <location>
        <begin position="1"/>
        <end position="12"/>
    </location>
</feature>
<dbReference type="Gene3D" id="1.20.1250.20">
    <property type="entry name" value="MFS general substrate transporter like domains"/>
    <property type="match status" value="2"/>
</dbReference>
<dbReference type="GO" id="GO:0016020">
    <property type="term" value="C:membrane"/>
    <property type="evidence" value="ECO:0007669"/>
    <property type="project" value="UniProtKB-SubCell"/>
</dbReference>
<dbReference type="Proteomes" id="UP000094444">
    <property type="component" value="Unassembled WGS sequence"/>
</dbReference>
<feature type="transmembrane region" description="Helical" evidence="6">
    <location>
        <begin position="226"/>
        <end position="244"/>
    </location>
</feature>
<comment type="subcellular location">
    <subcellularLocation>
        <location evidence="1">Membrane</location>
        <topology evidence="1">Multi-pass membrane protein</topology>
    </subcellularLocation>
</comment>
<organism evidence="7 8">
    <name type="scientific">Diaporthe helianthi</name>
    <dbReference type="NCBI Taxonomy" id="158607"/>
    <lineage>
        <taxon>Eukaryota</taxon>
        <taxon>Fungi</taxon>
        <taxon>Dikarya</taxon>
        <taxon>Ascomycota</taxon>
        <taxon>Pezizomycotina</taxon>
        <taxon>Sordariomycetes</taxon>
        <taxon>Sordariomycetidae</taxon>
        <taxon>Diaporthales</taxon>
        <taxon>Diaporthaceae</taxon>
        <taxon>Diaporthe</taxon>
    </lineage>
</organism>
<feature type="transmembrane region" description="Helical" evidence="6">
    <location>
        <begin position="194"/>
        <end position="214"/>
    </location>
</feature>
<dbReference type="STRING" id="158607.A0A2P5HP29"/>
<evidence type="ECO:0000256" key="6">
    <source>
        <dbReference type="SAM" id="Phobius"/>
    </source>
</evidence>
<evidence type="ECO:0000256" key="2">
    <source>
        <dbReference type="ARBA" id="ARBA00022692"/>
    </source>
</evidence>
<feature type="transmembrane region" description="Helical" evidence="6">
    <location>
        <begin position="160"/>
        <end position="182"/>
    </location>
</feature>
<dbReference type="InParanoid" id="A0A2P5HP29"/>
<feature type="transmembrane region" description="Helical" evidence="6">
    <location>
        <begin position="545"/>
        <end position="566"/>
    </location>
</feature>
<evidence type="ECO:0000256" key="4">
    <source>
        <dbReference type="ARBA" id="ARBA00023136"/>
    </source>
</evidence>
<gene>
    <name evidence="7" type="ORF">DHEL01_v209607</name>
</gene>